<keyword evidence="8 11" id="KW-0408">Iron</keyword>
<evidence type="ECO:0000256" key="11">
    <source>
        <dbReference type="RuleBase" id="RU364098"/>
    </source>
</evidence>
<evidence type="ECO:0000256" key="1">
    <source>
        <dbReference type="ARBA" id="ARBA00001927"/>
    </source>
</evidence>
<dbReference type="GO" id="GO:0046872">
    <property type="term" value="F:metal ion binding"/>
    <property type="evidence" value="ECO:0007669"/>
    <property type="project" value="UniProtKB-KW"/>
</dbReference>
<dbReference type="GO" id="GO:0009055">
    <property type="term" value="F:electron transfer activity"/>
    <property type="evidence" value="ECO:0007669"/>
    <property type="project" value="InterPro"/>
</dbReference>
<dbReference type="SUPFAM" id="SSF54862">
    <property type="entry name" value="4Fe-4S ferredoxins"/>
    <property type="match status" value="1"/>
</dbReference>
<evidence type="ECO:0000313" key="13">
    <source>
        <dbReference type="EMBL" id="TDN88215.1"/>
    </source>
</evidence>
<dbReference type="InterPro" id="IPR050294">
    <property type="entry name" value="RnfB_subfamily"/>
</dbReference>
<dbReference type="InterPro" id="IPR017896">
    <property type="entry name" value="4Fe4S_Fe-S-bd"/>
</dbReference>
<dbReference type="InterPro" id="IPR054829">
    <property type="entry name" value="FdxA"/>
</dbReference>
<dbReference type="EMBL" id="SNWF01000007">
    <property type="protein sequence ID" value="TDN88215.1"/>
    <property type="molecule type" value="Genomic_DNA"/>
</dbReference>
<evidence type="ECO:0000256" key="6">
    <source>
        <dbReference type="ARBA" id="ARBA00022737"/>
    </source>
</evidence>
<feature type="domain" description="4Fe-4S ferredoxin-type" evidence="12">
    <location>
        <begin position="47"/>
        <end position="76"/>
    </location>
</feature>
<evidence type="ECO:0000256" key="10">
    <source>
        <dbReference type="ARBA" id="ARBA00023291"/>
    </source>
</evidence>
<gene>
    <name evidence="13" type="ORF">EV677_2702</name>
</gene>
<dbReference type="InterPro" id="IPR017900">
    <property type="entry name" value="4Fe4S_Fe_S_CS"/>
</dbReference>
<evidence type="ECO:0000256" key="8">
    <source>
        <dbReference type="ARBA" id="ARBA00023004"/>
    </source>
</evidence>
<keyword evidence="14" id="KW-1185">Reference proteome</keyword>
<dbReference type="Gene3D" id="3.30.70.20">
    <property type="match status" value="1"/>
</dbReference>
<dbReference type="Pfam" id="PF11953">
    <property type="entry name" value="DUF3470"/>
    <property type="match status" value="1"/>
</dbReference>
<evidence type="ECO:0000256" key="2">
    <source>
        <dbReference type="ARBA" id="ARBA00001966"/>
    </source>
</evidence>
<proteinExistence type="predicted"/>
<organism evidence="13 14">
    <name type="scientific">Herminiimonas fonticola</name>
    <dbReference type="NCBI Taxonomy" id="303380"/>
    <lineage>
        <taxon>Bacteria</taxon>
        <taxon>Pseudomonadati</taxon>
        <taxon>Pseudomonadota</taxon>
        <taxon>Betaproteobacteria</taxon>
        <taxon>Burkholderiales</taxon>
        <taxon>Oxalobacteraceae</taxon>
        <taxon>Herminiimonas</taxon>
    </lineage>
</organism>
<evidence type="ECO:0000256" key="4">
    <source>
        <dbReference type="ARBA" id="ARBA00022485"/>
    </source>
</evidence>
<keyword evidence="9 11" id="KW-0411">Iron-sulfur</keyword>
<keyword evidence="5 11" id="KW-0479">Metal-binding</keyword>
<evidence type="ECO:0000313" key="14">
    <source>
        <dbReference type="Proteomes" id="UP000294737"/>
    </source>
</evidence>
<evidence type="ECO:0000256" key="9">
    <source>
        <dbReference type="ARBA" id="ARBA00023014"/>
    </source>
</evidence>
<dbReference type="Pfam" id="PF00037">
    <property type="entry name" value="Fer4"/>
    <property type="match status" value="1"/>
</dbReference>
<accession>A0A4R6G3N1</accession>
<dbReference type="PRINTS" id="PR00354">
    <property type="entry name" value="7FE8SFRDOXIN"/>
</dbReference>
<comment type="function">
    <text evidence="11">Ferredoxins are iron-sulfur proteins that transfer electrons in a wide variety of metabolic reactions.</text>
</comment>
<keyword evidence="6 11" id="KW-0677">Repeat</keyword>
<evidence type="ECO:0000256" key="5">
    <source>
        <dbReference type="ARBA" id="ARBA00022723"/>
    </source>
</evidence>
<evidence type="ECO:0000256" key="7">
    <source>
        <dbReference type="ARBA" id="ARBA00022982"/>
    </source>
</evidence>
<keyword evidence="4 11" id="KW-0004">4Fe-4S</keyword>
<keyword evidence="3 11" id="KW-0813">Transport</keyword>
<comment type="caution">
    <text evidence="13">The sequence shown here is derived from an EMBL/GenBank/DDBJ whole genome shotgun (WGS) entry which is preliminary data.</text>
</comment>
<dbReference type="InterPro" id="IPR022569">
    <property type="entry name" value="Fd_C"/>
</dbReference>
<dbReference type="PROSITE" id="PS00198">
    <property type="entry name" value="4FE4S_FER_1"/>
    <property type="match status" value="1"/>
</dbReference>
<protein>
    <recommendedName>
        <fullName evidence="11">Ferredoxin</fullName>
    </recommendedName>
</protein>
<keyword evidence="10 11" id="KW-0003">3Fe-4S</keyword>
<dbReference type="PANTHER" id="PTHR42859:SF2">
    <property type="entry name" value="FERREDOXIN"/>
    <property type="match status" value="1"/>
</dbReference>
<dbReference type="NCBIfam" id="NF045490">
    <property type="entry name" value="FdxA_Protbact"/>
    <property type="match status" value="1"/>
</dbReference>
<dbReference type="InterPro" id="IPR000813">
    <property type="entry name" value="7Fe_ferredoxin"/>
</dbReference>
<dbReference type="PROSITE" id="PS51379">
    <property type="entry name" value="4FE4S_FER_2"/>
    <property type="match status" value="2"/>
</dbReference>
<feature type="domain" description="4Fe-4S ferredoxin-type" evidence="12">
    <location>
        <begin position="16"/>
        <end position="46"/>
    </location>
</feature>
<dbReference type="GO" id="GO:0051538">
    <property type="term" value="F:3 iron, 4 sulfur cluster binding"/>
    <property type="evidence" value="ECO:0007669"/>
    <property type="project" value="UniProtKB-KW"/>
</dbReference>
<comment type="cofactor">
    <cofactor evidence="1 11">
        <name>[3Fe-4S] cluster</name>
        <dbReference type="ChEBI" id="CHEBI:21137"/>
    </cofactor>
</comment>
<evidence type="ECO:0000256" key="3">
    <source>
        <dbReference type="ARBA" id="ARBA00022448"/>
    </source>
</evidence>
<name>A0A4R6G3N1_9BURK</name>
<reference evidence="13 14" key="1">
    <citation type="submission" date="2019-03" db="EMBL/GenBank/DDBJ databases">
        <title>Genomic Encyclopedia of Type Strains, Phase IV (KMG-IV): sequencing the most valuable type-strain genomes for metagenomic binning, comparative biology and taxonomic classification.</title>
        <authorList>
            <person name="Goeker M."/>
        </authorList>
    </citation>
    <scope>NUCLEOTIDE SEQUENCE [LARGE SCALE GENOMIC DNA]</scope>
    <source>
        <strain evidence="13 14">DSM 18555</strain>
    </source>
</reference>
<dbReference type="Proteomes" id="UP000294737">
    <property type="component" value="Unassembled WGS sequence"/>
</dbReference>
<evidence type="ECO:0000259" key="12">
    <source>
        <dbReference type="PROSITE" id="PS51379"/>
    </source>
</evidence>
<sequence length="129" mass="14670">MARLIKENETGKWNKSMPFVVTESCIQCKYTDCVVVCPMDCFFEGPNFLAINPDECIDCSVCVPECPVNAIVNASEIAEEQKHFVELNRSLSQHPDWKRIRLQKSPMPDHEKWAQVQDKISLLAGIDKA</sequence>
<dbReference type="AlphaFoldDB" id="A0A4R6G3N1"/>
<comment type="cofactor">
    <cofactor evidence="2 11">
        <name>[4Fe-4S] cluster</name>
        <dbReference type="ChEBI" id="CHEBI:49883"/>
    </cofactor>
</comment>
<dbReference type="PANTHER" id="PTHR42859">
    <property type="entry name" value="OXIDOREDUCTASE"/>
    <property type="match status" value="1"/>
</dbReference>
<dbReference type="GO" id="GO:0051539">
    <property type="term" value="F:4 iron, 4 sulfur cluster binding"/>
    <property type="evidence" value="ECO:0007669"/>
    <property type="project" value="UniProtKB-KW"/>
</dbReference>
<keyword evidence="7 11" id="KW-0249">Electron transport</keyword>